<dbReference type="EMBL" id="JACHJU010000001">
    <property type="protein sequence ID" value="MBB4939772.1"/>
    <property type="molecule type" value="Genomic_DNA"/>
</dbReference>
<accession>A0A7W7RXL5</accession>
<sequence length="158" mass="18175">MRKLFEEELIHPSVAGSKGANEKELSAFGVEGKHFERDEHNVPQTTDLGRKEVAPTYTFLGGRPRYVDWVYPEAVKANVEWQNATFPYIEKTPFDGIRVQRPSKYSGLQIPTEDKFTDIMRGRRPVSDAKQIATEWRRDGGDEARDFYLKVLRDNGRA</sequence>
<protein>
    <submittedName>
        <fullName evidence="1">Uncharacterized protein</fullName>
    </submittedName>
</protein>
<evidence type="ECO:0000313" key="1">
    <source>
        <dbReference type="EMBL" id="MBB4939772.1"/>
    </source>
</evidence>
<comment type="caution">
    <text evidence="1">The sequence shown here is derived from an EMBL/GenBank/DDBJ whole genome shotgun (WGS) entry which is preliminary data.</text>
</comment>
<dbReference type="RefSeq" id="WP_246466223.1">
    <property type="nucleotide sequence ID" value="NZ_BAABEK010000016.1"/>
</dbReference>
<name>A0A7W7RXL5_9ACTN</name>
<dbReference type="Proteomes" id="UP000534286">
    <property type="component" value="Unassembled WGS sequence"/>
</dbReference>
<evidence type="ECO:0000313" key="2">
    <source>
        <dbReference type="Proteomes" id="UP000534286"/>
    </source>
</evidence>
<dbReference type="AlphaFoldDB" id="A0A7W7RXL5"/>
<proteinExistence type="predicted"/>
<keyword evidence="2" id="KW-1185">Reference proteome</keyword>
<organism evidence="1 2">
    <name type="scientific">Streptosporangium album</name>
    <dbReference type="NCBI Taxonomy" id="47479"/>
    <lineage>
        <taxon>Bacteria</taxon>
        <taxon>Bacillati</taxon>
        <taxon>Actinomycetota</taxon>
        <taxon>Actinomycetes</taxon>
        <taxon>Streptosporangiales</taxon>
        <taxon>Streptosporangiaceae</taxon>
        <taxon>Streptosporangium</taxon>
    </lineage>
</organism>
<reference evidence="1 2" key="1">
    <citation type="submission" date="2020-08" db="EMBL/GenBank/DDBJ databases">
        <title>Sequencing the genomes of 1000 actinobacteria strains.</title>
        <authorList>
            <person name="Klenk H.-P."/>
        </authorList>
    </citation>
    <scope>NUCLEOTIDE SEQUENCE [LARGE SCALE GENOMIC DNA]</scope>
    <source>
        <strain evidence="1 2">DSM 43023</strain>
    </source>
</reference>
<gene>
    <name evidence="1" type="ORF">FHR32_004077</name>
</gene>